<dbReference type="InterPro" id="IPR033116">
    <property type="entry name" value="TRYPSIN_SER"/>
</dbReference>
<dbReference type="PROSITE" id="PS50240">
    <property type="entry name" value="TRYPSIN_DOM"/>
    <property type="match status" value="1"/>
</dbReference>
<comment type="similarity">
    <text evidence="1">Belongs to the peptidase S1 family.</text>
</comment>
<dbReference type="CDD" id="cd00190">
    <property type="entry name" value="Tryp_SPc"/>
    <property type="match status" value="1"/>
</dbReference>
<keyword evidence="3" id="KW-1015">Disulfide bond</keyword>
<gene>
    <name evidence="5" type="ORF">ACHAXA_000289</name>
</gene>
<dbReference type="Gene3D" id="2.40.10.10">
    <property type="entry name" value="Trypsin-like serine proteases"/>
    <property type="match status" value="2"/>
</dbReference>
<dbReference type="AlphaFoldDB" id="A0ABD3R8D8"/>
<name>A0ABD3R8D8_9STRA</name>
<protein>
    <recommendedName>
        <fullName evidence="4">Peptidase S1 domain-containing protein</fullName>
    </recommendedName>
</protein>
<dbReference type="EMBL" id="JALLPB020000450">
    <property type="protein sequence ID" value="KAL3809009.1"/>
    <property type="molecule type" value="Genomic_DNA"/>
</dbReference>
<dbReference type="InterPro" id="IPR050430">
    <property type="entry name" value="Peptidase_S1"/>
</dbReference>
<dbReference type="Proteomes" id="UP001530377">
    <property type="component" value="Unassembled WGS sequence"/>
</dbReference>
<dbReference type="PRINTS" id="PR00722">
    <property type="entry name" value="CHYMOTRYPSIN"/>
</dbReference>
<feature type="domain" description="Peptidase S1" evidence="4">
    <location>
        <begin position="10"/>
        <end position="240"/>
    </location>
</feature>
<dbReference type="FunFam" id="2.40.10.10:FF:000002">
    <property type="entry name" value="Transmembrane protease serine"/>
    <property type="match status" value="1"/>
</dbReference>
<organism evidence="5 6">
    <name type="scientific">Cyclostephanos tholiformis</name>
    <dbReference type="NCBI Taxonomy" id="382380"/>
    <lineage>
        <taxon>Eukaryota</taxon>
        <taxon>Sar</taxon>
        <taxon>Stramenopiles</taxon>
        <taxon>Ochrophyta</taxon>
        <taxon>Bacillariophyta</taxon>
        <taxon>Coscinodiscophyceae</taxon>
        <taxon>Thalassiosirophycidae</taxon>
        <taxon>Stephanodiscales</taxon>
        <taxon>Stephanodiscaceae</taxon>
        <taxon>Cyclostephanos</taxon>
    </lineage>
</organism>
<sequence>MINSYAETRIIGGEGADAGEYPYAVSLSDSLGHFCGGSMIAPDVVLIIVQHRCWTPRVGQYRRRSDCSERGPHPEYGTTGDHDFMLIFLNGTVTHDVEFVKLDSSVELSNEILETNSSQLTVIGWGDITASDSYFEMSNELMEVDINLITNEECERSSGTIDGIEMNYHGMITESMMCAMDFGEDSCQGDSGGPLVFKSGQGADVQVGVVSWGYGCAHEDFPGVYSRVSSAYDWIRELTCRRSVSPPADFGCDNLELSPTGSPTFSPSACMGNTENWVDSYGDGCDWYELNDLPGCEATGTAFVGEMGAAIDHCCYCFSNRKEGVVANDEGGISMEISIDISIEDEQSTLEDLAELILPNDASIGDNEEISMKGVQSAIGDLTEWVISKDNAPVGISEEDVP</sequence>
<evidence type="ECO:0000256" key="3">
    <source>
        <dbReference type="ARBA" id="ARBA00023157"/>
    </source>
</evidence>
<comment type="caution">
    <text evidence="5">The sequence shown here is derived from an EMBL/GenBank/DDBJ whole genome shotgun (WGS) entry which is preliminary data.</text>
</comment>
<evidence type="ECO:0000256" key="1">
    <source>
        <dbReference type="ARBA" id="ARBA00007664"/>
    </source>
</evidence>
<dbReference type="PROSITE" id="PS00135">
    <property type="entry name" value="TRYPSIN_SER"/>
    <property type="match status" value="1"/>
</dbReference>
<dbReference type="InterPro" id="IPR043504">
    <property type="entry name" value="Peptidase_S1_PA_chymotrypsin"/>
</dbReference>
<evidence type="ECO:0000313" key="5">
    <source>
        <dbReference type="EMBL" id="KAL3809009.1"/>
    </source>
</evidence>
<reference evidence="5 6" key="1">
    <citation type="submission" date="2024-10" db="EMBL/GenBank/DDBJ databases">
        <title>Updated reference genomes for cyclostephanoid diatoms.</title>
        <authorList>
            <person name="Roberts W.R."/>
            <person name="Alverson A.J."/>
        </authorList>
    </citation>
    <scope>NUCLEOTIDE SEQUENCE [LARGE SCALE GENOMIC DNA]</scope>
    <source>
        <strain evidence="5 6">AJA228-03</strain>
    </source>
</reference>
<keyword evidence="6" id="KW-1185">Reference proteome</keyword>
<proteinExistence type="inferred from homology"/>
<accession>A0ABD3R8D8</accession>
<dbReference type="InterPro" id="IPR009003">
    <property type="entry name" value="Peptidase_S1_PA"/>
</dbReference>
<dbReference type="SMART" id="SM00020">
    <property type="entry name" value="Tryp_SPc"/>
    <property type="match status" value="1"/>
</dbReference>
<dbReference type="Pfam" id="PF00089">
    <property type="entry name" value="Trypsin"/>
    <property type="match status" value="1"/>
</dbReference>
<dbReference type="InterPro" id="IPR001314">
    <property type="entry name" value="Peptidase_S1A"/>
</dbReference>
<evidence type="ECO:0000259" key="4">
    <source>
        <dbReference type="PROSITE" id="PS50240"/>
    </source>
</evidence>
<evidence type="ECO:0000256" key="2">
    <source>
        <dbReference type="ARBA" id="ARBA00023026"/>
    </source>
</evidence>
<dbReference type="PANTHER" id="PTHR24276">
    <property type="entry name" value="POLYSERASE-RELATED"/>
    <property type="match status" value="1"/>
</dbReference>
<keyword evidence="2" id="KW-0843">Virulence</keyword>
<evidence type="ECO:0000313" key="6">
    <source>
        <dbReference type="Proteomes" id="UP001530377"/>
    </source>
</evidence>
<dbReference type="InterPro" id="IPR001254">
    <property type="entry name" value="Trypsin_dom"/>
</dbReference>
<dbReference type="PANTHER" id="PTHR24276:SF91">
    <property type="entry name" value="AT26814P-RELATED"/>
    <property type="match status" value="1"/>
</dbReference>
<dbReference type="SUPFAM" id="SSF50494">
    <property type="entry name" value="Trypsin-like serine proteases"/>
    <property type="match status" value="1"/>
</dbReference>